<keyword evidence="12" id="KW-1185">Reference proteome</keyword>
<dbReference type="GO" id="GO:0005576">
    <property type="term" value="C:extracellular region"/>
    <property type="evidence" value="ECO:0007669"/>
    <property type="project" value="UniProtKB-SubCell"/>
</dbReference>
<dbReference type="PANTHER" id="PTHR11592">
    <property type="entry name" value="GLUTATHIONE PEROXIDASE"/>
    <property type="match status" value="1"/>
</dbReference>
<evidence type="ECO:0000256" key="9">
    <source>
        <dbReference type="SAM" id="SignalP"/>
    </source>
</evidence>
<dbReference type="OrthoDB" id="446890at2759"/>
<dbReference type="RefSeq" id="XP_038060914.1">
    <property type="nucleotide sequence ID" value="XM_038204986.1"/>
</dbReference>
<dbReference type="CDD" id="cd00340">
    <property type="entry name" value="GSH_Peroxidase"/>
    <property type="match status" value="1"/>
</dbReference>
<dbReference type="PANTHER" id="PTHR11592:SF88">
    <property type="entry name" value="GLUTATHIONE PEROXIDASE-RELATED"/>
    <property type="match status" value="1"/>
</dbReference>
<feature type="domain" description="Thioredoxin" evidence="10">
    <location>
        <begin position="26"/>
        <end position="207"/>
    </location>
</feature>
<evidence type="ECO:0000313" key="12">
    <source>
        <dbReference type="Proteomes" id="UP000887568"/>
    </source>
</evidence>
<comment type="subcellular location">
    <subcellularLocation>
        <location evidence="1">Secreted</location>
    </subcellularLocation>
</comment>
<dbReference type="Gene3D" id="3.40.30.10">
    <property type="entry name" value="Glutaredoxin"/>
    <property type="match status" value="1"/>
</dbReference>
<evidence type="ECO:0000256" key="7">
    <source>
        <dbReference type="RuleBase" id="RU000499"/>
    </source>
</evidence>
<keyword evidence="6 7" id="KW-0560">Oxidoreductase</keyword>
<accession>A0A914AC48</accession>
<dbReference type="Proteomes" id="UP000887568">
    <property type="component" value="Unplaced"/>
</dbReference>
<keyword evidence="4 7" id="KW-0575">Peroxidase</keyword>
<evidence type="ECO:0000313" key="11">
    <source>
        <dbReference type="EnsemblMetazoa" id="XP_038060914.1"/>
    </source>
</evidence>
<reference evidence="11" key="1">
    <citation type="submission" date="2022-11" db="UniProtKB">
        <authorList>
            <consortium name="EnsemblMetazoa"/>
        </authorList>
    </citation>
    <scope>IDENTIFICATION</scope>
</reference>
<dbReference type="PROSITE" id="PS51352">
    <property type="entry name" value="THIOREDOXIN_2"/>
    <property type="match status" value="1"/>
</dbReference>
<feature type="signal peptide" evidence="9">
    <location>
        <begin position="1"/>
        <end position="19"/>
    </location>
</feature>
<feature type="region of interest" description="Disordered" evidence="8">
    <location>
        <begin position="212"/>
        <end position="234"/>
    </location>
</feature>
<evidence type="ECO:0000256" key="4">
    <source>
        <dbReference type="ARBA" id="ARBA00022559"/>
    </source>
</evidence>
<keyword evidence="5 9" id="KW-0732">Signal</keyword>
<dbReference type="PRINTS" id="PR01011">
    <property type="entry name" value="GLUTPROXDASE"/>
</dbReference>
<evidence type="ECO:0000256" key="8">
    <source>
        <dbReference type="SAM" id="MobiDB-lite"/>
    </source>
</evidence>
<dbReference type="EnsemblMetazoa" id="XM_038204986.1">
    <property type="protein sequence ID" value="XP_038060914.1"/>
    <property type="gene ID" value="LOC119731745"/>
</dbReference>
<dbReference type="AlphaFoldDB" id="A0A914AC48"/>
<comment type="similarity">
    <text evidence="2 7">Belongs to the glutathione peroxidase family.</text>
</comment>
<protein>
    <recommendedName>
        <fullName evidence="7">Glutathione peroxidase</fullName>
    </recommendedName>
</protein>
<dbReference type="GeneID" id="119731745"/>
<dbReference type="GO" id="GO:0004602">
    <property type="term" value="F:glutathione peroxidase activity"/>
    <property type="evidence" value="ECO:0007669"/>
    <property type="project" value="TreeGrafter"/>
</dbReference>
<dbReference type="InterPro" id="IPR013766">
    <property type="entry name" value="Thioredoxin_domain"/>
</dbReference>
<dbReference type="SUPFAM" id="SSF52833">
    <property type="entry name" value="Thioredoxin-like"/>
    <property type="match status" value="1"/>
</dbReference>
<dbReference type="InterPro" id="IPR000889">
    <property type="entry name" value="Glutathione_peroxidase"/>
</dbReference>
<dbReference type="EnsemblMetazoa" id="XM_038206342.1">
    <property type="protein sequence ID" value="XP_038062270.1"/>
    <property type="gene ID" value="LOC119732700"/>
</dbReference>
<dbReference type="InterPro" id="IPR029760">
    <property type="entry name" value="GPX_CS"/>
</dbReference>
<evidence type="ECO:0000256" key="1">
    <source>
        <dbReference type="ARBA" id="ARBA00004613"/>
    </source>
</evidence>
<evidence type="ECO:0000256" key="2">
    <source>
        <dbReference type="ARBA" id="ARBA00006926"/>
    </source>
</evidence>
<dbReference type="RefSeq" id="XP_038062270.1">
    <property type="nucleotide sequence ID" value="XM_038206342.1"/>
</dbReference>
<evidence type="ECO:0000256" key="3">
    <source>
        <dbReference type="ARBA" id="ARBA00022525"/>
    </source>
</evidence>
<dbReference type="PROSITE" id="PS51355">
    <property type="entry name" value="GLUTATHIONE_PEROXID_3"/>
    <property type="match status" value="1"/>
</dbReference>
<feature type="chain" id="PRO_5045020551" description="Glutathione peroxidase" evidence="9">
    <location>
        <begin position="20"/>
        <end position="234"/>
    </location>
</feature>
<keyword evidence="3" id="KW-0964">Secreted</keyword>
<dbReference type="PROSITE" id="PS00763">
    <property type="entry name" value="GLUTATHIONE_PEROXID_2"/>
    <property type="match status" value="1"/>
</dbReference>
<proteinExistence type="inferred from homology"/>
<dbReference type="Pfam" id="PF00255">
    <property type="entry name" value="GSHPx"/>
    <property type="match status" value="1"/>
</dbReference>
<evidence type="ECO:0000259" key="10">
    <source>
        <dbReference type="PROSITE" id="PS51352"/>
    </source>
</evidence>
<name>A0A914AC48_PATMI</name>
<evidence type="ECO:0000256" key="5">
    <source>
        <dbReference type="ARBA" id="ARBA00022729"/>
    </source>
</evidence>
<dbReference type="InterPro" id="IPR036249">
    <property type="entry name" value="Thioredoxin-like_sf"/>
</dbReference>
<dbReference type="GO" id="GO:0006979">
    <property type="term" value="P:response to oxidative stress"/>
    <property type="evidence" value="ECO:0007669"/>
    <property type="project" value="InterPro"/>
</dbReference>
<evidence type="ECO:0000256" key="6">
    <source>
        <dbReference type="ARBA" id="ARBA00023002"/>
    </source>
</evidence>
<sequence length="234" mass="25995">MLALTGLALALLALPGVLGQESRCAANATHSIHDFTLTTIDGAKQITLSDYKGKIVIVINVASFCGLVFQYPLLNALREEYPDDLEILAFPCNQFRLQEPGSNSEIMPLLQHVRPGGGYVPNFPMFEKLEVNGESEHALYTRLKSVCPPVKIDIGDPEQMFWSPIRVGDITWNFQKFLIDAEGVPYKRYNPSVIPDQLKDDIELLITMRDMATSPPEPEDKTTQSSGAAAPKFW</sequence>
<organism evidence="11 12">
    <name type="scientific">Patiria miniata</name>
    <name type="common">Bat star</name>
    <name type="synonym">Asterina miniata</name>
    <dbReference type="NCBI Taxonomy" id="46514"/>
    <lineage>
        <taxon>Eukaryota</taxon>
        <taxon>Metazoa</taxon>
        <taxon>Echinodermata</taxon>
        <taxon>Eleutherozoa</taxon>
        <taxon>Asterozoa</taxon>
        <taxon>Asteroidea</taxon>
        <taxon>Valvatacea</taxon>
        <taxon>Valvatida</taxon>
        <taxon>Asterinidae</taxon>
        <taxon>Patiria</taxon>
    </lineage>
</organism>
<dbReference type="GeneID" id="119732700"/>